<proteinExistence type="predicted"/>
<reference evidence="1 2" key="1">
    <citation type="journal article" date="2014" name="Am. J. Bot.">
        <title>Genome assembly and annotation for red clover (Trifolium pratense; Fabaceae).</title>
        <authorList>
            <person name="Istvanek J."/>
            <person name="Jaros M."/>
            <person name="Krenek A."/>
            <person name="Repkova J."/>
        </authorList>
    </citation>
    <scope>NUCLEOTIDE SEQUENCE [LARGE SCALE GENOMIC DNA]</scope>
    <source>
        <strain evidence="2">cv. Tatra</strain>
        <tissue evidence="1">Young leaves</tissue>
    </source>
</reference>
<reference evidence="1 2" key="2">
    <citation type="journal article" date="2017" name="Front. Plant Sci.">
        <title>Gene Classification and Mining of Molecular Markers Useful in Red Clover (Trifolium pratense) Breeding.</title>
        <authorList>
            <person name="Istvanek J."/>
            <person name="Dluhosova J."/>
            <person name="Dluhos P."/>
            <person name="Patkova L."/>
            <person name="Nedelnik J."/>
            <person name="Repkova J."/>
        </authorList>
    </citation>
    <scope>NUCLEOTIDE SEQUENCE [LARGE SCALE GENOMIC DNA]</scope>
    <source>
        <strain evidence="2">cv. Tatra</strain>
        <tissue evidence="1">Young leaves</tissue>
    </source>
</reference>
<dbReference type="Proteomes" id="UP000236291">
    <property type="component" value="Unassembled WGS sequence"/>
</dbReference>
<evidence type="ECO:0000313" key="1">
    <source>
        <dbReference type="EMBL" id="PNX60685.1"/>
    </source>
</evidence>
<name>A0A2K3K303_TRIPR</name>
<dbReference type="EMBL" id="ASHM01083289">
    <property type="protein sequence ID" value="PNX60685.1"/>
    <property type="molecule type" value="Genomic_DNA"/>
</dbReference>
<sequence length="55" mass="5898">MRSTGCAMRNPDRLPAPCAVYPAPCAILLQFFLASAPCAIVNRLESQLLTSGLTF</sequence>
<protein>
    <submittedName>
        <fullName evidence="1">Uncharacterized protein</fullName>
    </submittedName>
</protein>
<gene>
    <name evidence="1" type="ORF">L195_g052057</name>
</gene>
<organism evidence="1 2">
    <name type="scientific">Trifolium pratense</name>
    <name type="common">Red clover</name>
    <dbReference type="NCBI Taxonomy" id="57577"/>
    <lineage>
        <taxon>Eukaryota</taxon>
        <taxon>Viridiplantae</taxon>
        <taxon>Streptophyta</taxon>
        <taxon>Embryophyta</taxon>
        <taxon>Tracheophyta</taxon>
        <taxon>Spermatophyta</taxon>
        <taxon>Magnoliopsida</taxon>
        <taxon>eudicotyledons</taxon>
        <taxon>Gunneridae</taxon>
        <taxon>Pentapetalae</taxon>
        <taxon>rosids</taxon>
        <taxon>fabids</taxon>
        <taxon>Fabales</taxon>
        <taxon>Fabaceae</taxon>
        <taxon>Papilionoideae</taxon>
        <taxon>50 kb inversion clade</taxon>
        <taxon>NPAAA clade</taxon>
        <taxon>Hologalegina</taxon>
        <taxon>IRL clade</taxon>
        <taxon>Trifolieae</taxon>
        <taxon>Trifolium</taxon>
    </lineage>
</organism>
<comment type="caution">
    <text evidence="1">The sequence shown here is derived from an EMBL/GenBank/DDBJ whole genome shotgun (WGS) entry which is preliminary data.</text>
</comment>
<accession>A0A2K3K303</accession>
<evidence type="ECO:0000313" key="2">
    <source>
        <dbReference type="Proteomes" id="UP000236291"/>
    </source>
</evidence>
<dbReference type="AlphaFoldDB" id="A0A2K3K303"/>